<accession>A0A0G1JMG5</accession>
<dbReference type="InterPro" id="IPR027417">
    <property type="entry name" value="P-loop_NTPase"/>
</dbReference>
<evidence type="ECO:0000313" key="3">
    <source>
        <dbReference type="Proteomes" id="UP000034835"/>
    </source>
</evidence>
<protein>
    <submittedName>
        <fullName evidence="2">Archaeal ATPase</fullName>
    </submittedName>
</protein>
<feature type="domain" description="AAA" evidence="1">
    <location>
        <begin position="68"/>
        <end position="118"/>
    </location>
</feature>
<dbReference type="InterPro" id="IPR041682">
    <property type="entry name" value="AAA_14"/>
</dbReference>
<reference evidence="2 3" key="1">
    <citation type="journal article" date="2015" name="Nature">
        <title>rRNA introns, odd ribosomes, and small enigmatic genomes across a large radiation of phyla.</title>
        <authorList>
            <person name="Brown C.T."/>
            <person name="Hug L.A."/>
            <person name="Thomas B.C."/>
            <person name="Sharon I."/>
            <person name="Castelle C.J."/>
            <person name="Singh A."/>
            <person name="Wilkins M.J."/>
            <person name="Williams K.H."/>
            <person name="Banfield J.F."/>
        </authorList>
    </citation>
    <scope>NUCLEOTIDE SEQUENCE [LARGE SCALE GENOMIC DNA]</scope>
</reference>
<dbReference type="PANTHER" id="PTHR33295:SF19">
    <property type="entry name" value="ARCHAEAL ATPASE"/>
    <property type="match status" value="1"/>
</dbReference>
<comment type="caution">
    <text evidence="2">The sequence shown here is derived from an EMBL/GenBank/DDBJ whole genome shotgun (WGS) entry which is preliminary data.</text>
</comment>
<dbReference type="Proteomes" id="UP000034835">
    <property type="component" value="Unassembled WGS sequence"/>
</dbReference>
<dbReference type="EMBL" id="LCJG01000032">
    <property type="protein sequence ID" value="KKT72578.1"/>
    <property type="molecule type" value="Genomic_DNA"/>
</dbReference>
<dbReference type="PANTHER" id="PTHR33295">
    <property type="entry name" value="ATPASE"/>
    <property type="match status" value="1"/>
</dbReference>
<gene>
    <name evidence="2" type="ORF">UW68_C0032G0001</name>
</gene>
<evidence type="ECO:0000259" key="1">
    <source>
        <dbReference type="Pfam" id="PF13173"/>
    </source>
</evidence>
<dbReference type="PATRIC" id="fig|1618384.3.peg.785"/>
<organism evidence="2 3">
    <name type="scientific">Candidatus Collierbacteria bacterium GW2011_GWB1_44_6</name>
    <dbReference type="NCBI Taxonomy" id="1618384"/>
    <lineage>
        <taxon>Bacteria</taxon>
        <taxon>Candidatus Collieribacteriota</taxon>
    </lineage>
</organism>
<evidence type="ECO:0000313" key="2">
    <source>
        <dbReference type="EMBL" id="KKT72578.1"/>
    </source>
</evidence>
<dbReference type="SUPFAM" id="SSF52540">
    <property type="entry name" value="P-loop containing nucleoside triphosphate hydrolases"/>
    <property type="match status" value="1"/>
</dbReference>
<dbReference type="AlphaFoldDB" id="A0A0G1JMG5"/>
<name>A0A0G1JMG5_9BACT</name>
<dbReference type="Pfam" id="PF13173">
    <property type="entry name" value="AAA_14"/>
    <property type="match status" value="1"/>
</dbReference>
<dbReference type="Gene3D" id="3.40.50.300">
    <property type="entry name" value="P-loop containing nucleotide triphosphate hydrolases"/>
    <property type="match status" value="1"/>
</dbReference>
<proteinExistence type="predicted"/>
<sequence>MLSASTLLDSIISGVTIPLLRGGQGVSVESEEEVVVVEVEEDEVDEVTGVGVGVAVGVGVGVGVGATEQVVVITGVRRAGKSTILKQYIHNKIKNGEERKSFLYVNLEEPKFRSELSLEFLQMM</sequence>